<gene>
    <name evidence="2" type="primary">Mo03111</name>
    <name evidence="2" type="ORF">E5Q_03111</name>
</gene>
<organism evidence="2 3">
    <name type="scientific">Mixia osmundae (strain CBS 9802 / IAM 14324 / JCM 22182 / KY 12970)</name>
    <dbReference type="NCBI Taxonomy" id="764103"/>
    <lineage>
        <taxon>Eukaryota</taxon>
        <taxon>Fungi</taxon>
        <taxon>Dikarya</taxon>
        <taxon>Basidiomycota</taxon>
        <taxon>Pucciniomycotina</taxon>
        <taxon>Mixiomycetes</taxon>
        <taxon>Mixiales</taxon>
        <taxon>Mixiaceae</taxon>
        <taxon>Mixia</taxon>
    </lineage>
</organism>
<evidence type="ECO:0000313" key="3">
    <source>
        <dbReference type="Proteomes" id="UP000009131"/>
    </source>
</evidence>
<proteinExistence type="predicted"/>
<dbReference type="InParanoid" id="G7E0T4"/>
<keyword evidence="1" id="KW-0732">Signal</keyword>
<evidence type="ECO:0000256" key="1">
    <source>
        <dbReference type="SAM" id="SignalP"/>
    </source>
</evidence>
<feature type="chain" id="PRO_5003492315" evidence="1">
    <location>
        <begin position="18"/>
        <end position="182"/>
    </location>
</feature>
<reference evidence="2 3" key="2">
    <citation type="journal article" date="2012" name="Open Biol.">
        <title>Characteristics of nucleosomes and linker DNA regions on the genome of the basidiomycete Mixia osmundae revealed by mono- and dinucleosome mapping.</title>
        <authorList>
            <person name="Nishida H."/>
            <person name="Kondo S."/>
            <person name="Matsumoto T."/>
            <person name="Suzuki Y."/>
            <person name="Yoshikawa H."/>
            <person name="Taylor T.D."/>
            <person name="Sugiyama J."/>
        </authorList>
    </citation>
    <scope>NUCLEOTIDE SEQUENCE [LARGE SCALE GENOMIC DNA]</scope>
    <source>
        <strain evidence="3">CBS 9802 / IAM 14324 / JCM 22182 / KY 12970</strain>
    </source>
</reference>
<dbReference type="HOGENOM" id="CLU_1482342_0_0_1"/>
<accession>G7E0T4</accession>
<keyword evidence="3" id="KW-1185">Reference proteome</keyword>
<evidence type="ECO:0000313" key="2">
    <source>
        <dbReference type="EMBL" id="GAA96444.1"/>
    </source>
</evidence>
<dbReference type="Proteomes" id="UP000009131">
    <property type="component" value="Unassembled WGS sequence"/>
</dbReference>
<reference evidence="2 3" key="1">
    <citation type="journal article" date="2011" name="J. Gen. Appl. Microbiol.">
        <title>Draft genome sequencing of the enigmatic basidiomycete Mixia osmundae.</title>
        <authorList>
            <person name="Nishida H."/>
            <person name="Nagatsuka Y."/>
            <person name="Sugiyama J."/>
        </authorList>
    </citation>
    <scope>NUCLEOTIDE SEQUENCE [LARGE SCALE GENOMIC DNA]</scope>
    <source>
        <strain evidence="3">CBS 9802 / IAM 14324 / JCM 22182 / KY 12970</strain>
    </source>
</reference>
<comment type="caution">
    <text evidence="2">The sequence shown here is derived from an EMBL/GenBank/DDBJ whole genome shotgun (WGS) entry which is preliminary data.</text>
</comment>
<dbReference type="AlphaFoldDB" id="G7E0T4"/>
<dbReference type="EMBL" id="BABT02000090">
    <property type="protein sequence ID" value="GAA96444.1"/>
    <property type="molecule type" value="Genomic_DNA"/>
</dbReference>
<sequence length="182" mass="20218">MITIVTFALLFVVFVVSVPLTAEPGLLRSSPQIYHISLALLAYCYRIGHLDLGHHSSTALTVVLSRTEGGHPTFELTDNDRYTKASIVGADASRVQLQIAVSSSPANELEIPGNDWDCCRAFVTWNVWLHLDRHDYKASHPIVRVDCAPLPSANALPWCTAAPKIFRAASERCWVWEQNFMA</sequence>
<feature type="signal peptide" evidence="1">
    <location>
        <begin position="1"/>
        <end position="17"/>
    </location>
</feature>
<name>G7E0T4_MIXOS</name>
<protein>
    <submittedName>
        <fullName evidence="2">Uncharacterized protein</fullName>
    </submittedName>
</protein>